<evidence type="ECO:0000256" key="1">
    <source>
        <dbReference type="SAM" id="Coils"/>
    </source>
</evidence>
<proteinExistence type="predicted"/>
<dbReference type="AlphaFoldDB" id="A0A4Z0LZ96"/>
<feature type="coiled-coil region" evidence="1">
    <location>
        <begin position="55"/>
        <end position="117"/>
    </location>
</feature>
<evidence type="ECO:0000313" key="4">
    <source>
        <dbReference type="Proteomes" id="UP000298050"/>
    </source>
</evidence>
<name>A0A4Z0LZ96_9GAMM</name>
<feature type="transmembrane region" description="Helical" evidence="2">
    <location>
        <begin position="20"/>
        <end position="40"/>
    </location>
</feature>
<evidence type="ECO:0000256" key="2">
    <source>
        <dbReference type="SAM" id="Phobius"/>
    </source>
</evidence>
<evidence type="ECO:0000313" key="3">
    <source>
        <dbReference type="EMBL" id="TGD72438.1"/>
    </source>
</evidence>
<keyword evidence="2" id="KW-1133">Transmembrane helix</keyword>
<sequence>MLAKLSEFVVENMPQRTLRMTLLVLSMVSILMLAGAFYLGEQAAYSGMRLDPERYHAMQEELPALREQLAQLQGENQAQQTRAGVDKAALELLRKDLAAQEEQIASLEEGLRFYRSLMAPGEIAQGLSLRPLELVATAEEGTYAFRIVAQQEARKHNLLRGELTAELHGVEAGEEVVYPLAALSEDIEGERIVLRFRYFQSIEGTLRLPAGFEPQGLWVTASAREPSKMDVEERFPWRLKERFSNVGG</sequence>
<protein>
    <submittedName>
        <fullName evidence="3">Uncharacterized protein</fullName>
    </submittedName>
</protein>
<dbReference type="RefSeq" id="WP_135444555.1">
    <property type="nucleotide sequence ID" value="NZ_SRLE01000009.1"/>
</dbReference>
<keyword evidence="1" id="KW-0175">Coiled coil</keyword>
<gene>
    <name evidence="3" type="ORF">E4634_12955</name>
</gene>
<keyword evidence="4" id="KW-1185">Reference proteome</keyword>
<dbReference type="EMBL" id="SRLE01000009">
    <property type="protein sequence ID" value="TGD72438.1"/>
    <property type="molecule type" value="Genomic_DNA"/>
</dbReference>
<organism evidence="3 4">
    <name type="scientific">Mangrovimicrobium sediminis</name>
    <dbReference type="NCBI Taxonomy" id="2562682"/>
    <lineage>
        <taxon>Bacteria</taxon>
        <taxon>Pseudomonadati</taxon>
        <taxon>Pseudomonadota</taxon>
        <taxon>Gammaproteobacteria</taxon>
        <taxon>Cellvibrionales</taxon>
        <taxon>Halieaceae</taxon>
        <taxon>Mangrovimicrobium</taxon>
    </lineage>
</organism>
<keyword evidence="2" id="KW-0472">Membrane</keyword>
<dbReference type="InterPro" id="IPR046703">
    <property type="entry name" value="DUF6776"/>
</dbReference>
<dbReference type="Pfam" id="PF20567">
    <property type="entry name" value="DUF6776"/>
    <property type="match status" value="1"/>
</dbReference>
<dbReference type="OrthoDB" id="7056878at2"/>
<comment type="caution">
    <text evidence="3">The sequence shown here is derived from an EMBL/GenBank/DDBJ whole genome shotgun (WGS) entry which is preliminary data.</text>
</comment>
<dbReference type="Proteomes" id="UP000298050">
    <property type="component" value="Unassembled WGS sequence"/>
</dbReference>
<keyword evidence="2" id="KW-0812">Transmembrane</keyword>
<reference evidence="3 4" key="1">
    <citation type="submission" date="2019-04" db="EMBL/GenBank/DDBJ databases">
        <title>Taxonomy of novel Haliea sp. from mangrove soil of West Coast of India.</title>
        <authorList>
            <person name="Verma A."/>
            <person name="Kumar P."/>
            <person name="Krishnamurthi S."/>
        </authorList>
    </citation>
    <scope>NUCLEOTIDE SEQUENCE [LARGE SCALE GENOMIC DNA]</scope>
    <source>
        <strain evidence="3 4">SAOS-164</strain>
    </source>
</reference>
<accession>A0A4Z0LZ96</accession>